<gene>
    <name evidence="3" type="ORF">M1B34_11850</name>
    <name evidence="4" type="ORF">M1B35_01665</name>
</gene>
<proteinExistence type="predicted"/>
<evidence type="ECO:0000313" key="6">
    <source>
        <dbReference type="Proteomes" id="UP001155163"/>
    </source>
</evidence>
<dbReference type="Pfam" id="PF00857">
    <property type="entry name" value="Isochorismatase"/>
    <property type="match status" value="1"/>
</dbReference>
<dbReference type="CDD" id="cd01014">
    <property type="entry name" value="nicotinamidase_related"/>
    <property type="match status" value="1"/>
</dbReference>
<comment type="caution">
    <text evidence="3">The sequence shown here is derived from an EMBL/GenBank/DDBJ whole genome shotgun (WGS) entry which is preliminary data.</text>
</comment>
<feature type="domain" description="Isochorismatase-like" evidence="2">
    <location>
        <begin position="10"/>
        <end position="145"/>
    </location>
</feature>
<keyword evidence="6" id="KW-1185">Reference proteome</keyword>
<keyword evidence="1 3" id="KW-0378">Hydrolase</keyword>
<dbReference type="PANTHER" id="PTHR43540:SF14">
    <property type="entry name" value="ISOCHORISMATASE"/>
    <property type="match status" value="1"/>
</dbReference>
<dbReference type="InterPro" id="IPR050272">
    <property type="entry name" value="Isochorismatase-like_hydrls"/>
</dbReference>
<dbReference type="PANTHER" id="PTHR43540">
    <property type="entry name" value="PEROXYUREIDOACRYLATE/UREIDOACRYLATE AMIDOHYDROLASE-RELATED"/>
    <property type="match status" value="1"/>
</dbReference>
<dbReference type="SUPFAM" id="SSF52499">
    <property type="entry name" value="Isochorismatase-like hydrolases"/>
    <property type="match status" value="1"/>
</dbReference>
<accession>A0A9X2C6R2</accession>
<dbReference type="InterPro" id="IPR036380">
    <property type="entry name" value="Isochorismatase-like_sf"/>
</dbReference>
<evidence type="ECO:0000259" key="2">
    <source>
        <dbReference type="Pfam" id="PF00857"/>
    </source>
</evidence>
<dbReference type="Gene3D" id="3.40.50.850">
    <property type="entry name" value="Isochorismatase-like"/>
    <property type="match status" value="1"/>
</dbReference>
<name>A0A9X2C6R2_9PSED</name>
<sequence>MPSALIRRPALLIVDMQVGLFNGPDKPYQRERVLDNINQLIRRAHQAGAPIFAVRHTGPEGSPIAAGSPLWQLLPTLELDEQQDVLLNKARPSCFAGTDLAERLHAAQVNELVIVGMKTQYCIDSTCRASGDLGFAAVLVEDAHTCMDTPVLGAKGIIAHHNATLNGPFVRLAKTAEVQF</sequence>
<evidence type="ECO:0000313" key="3">
    <source>
        <dbReference type="EMBL" id="MCK9798399.1"/>
    </source>
</evidence>
<dbReference type="AlphaFoldDB" id="A0A9X2C6R2"/>
<organism evidence="3 5">
    <name type="scientific">Pseudomonas morbosilactucae</name>
    <dbReference type="NCBI Taxonomy" id="2938197"/>
    <lineage>
        <taxon>Bacteria</taxon>
        <taxon>Pseudomonadati</taxon>
        <taxon>Pseudomonadota</taxon>
        <taxon>Gammaproteobacteria</taxon>
        <taxon>Pseudomonadales</taxon>
        <taxon>Pseudomonadaceae</taxon>
        <taxon>Pseudomonas</taxon>
    </lineage>
</organism>
<dbReference type="Proteomes" id="UP001155059">
    <property type="component" value="Unassembled WGS sequence"/>
</dbReference>
<dbReference type="EMBL" id="JALQCW010000025">
    <property type="protein sequence ID" value="MCK9798399.1"/>
    <property type="molecule type" value="Genomic_DNA"/>
</dbReference>
<reference evidence="5 6" key="2">
    <citation type="journal article" date="2023" name="Plant Pathol.">
        <title>Dismantling and reorganizing Pseudomonas marginalis sensu#lato.</title>
        <authorList>
            <person name="Sawada H."/>
            <person name="Fujikawa T."/>
            <person name="Satou M."/>
        </authorList>
    </citation>
    <scope>NUCLEOTIDE SEQUENCE [LARGE SCALE GENOMIC DNA]</scope>
    <source>
        <strain evidence="3 5">MAFF 302030</strain>
        <strain evidence="4 6">MAFF 302046</strain>
    </source>
</reference>
<dbReference type="Proteomes" id="UP001155163">
    <property type="component" value="Unassembled WGS sequence"/>
</dbReference>
<reference evidence="5 6" key="1">
    <citation type="journal article" date="2022" name="Int. J. Syst. Evol. Microbiol.">
        <title>Pseudomonas aegrilactucae sp. nov. and Pseudomonas morbosilactucae sp. nov., pathogens causing bacterial rot of lettuce in Japan.</title>
        <authorList>
            <person name="Sawada H."/>
            <person name="Fujikawa T."/>
            <person name="Satou M."/>
        </authorList>
    </citation>
    <scope>NUCLEOTIDE SEQUENCE [LARGE SCALE GENOMIC DNA]</scope>
    <source>
        <strain evidence="3 5">MAFF 302030</strain>
        <strain evidence="4 6">MAFF 302046</strain>
    </source>
</reference>
<dbReference type="GO" id="GO:0016787">
    <property type="term" value="F:hydrolase activity"/>
    <property type="evidence" value="ECO:0007669"/>
    <property type="project" value="UniProtKB-KW"/>
</dbReference>
<evidence type="ECO:0000256" key="1">
    <source>
        <dbReference type="ARBA" id="ARBA00022801"/>
    </source>
</evidence>
<protein>
    <submittedName>
        <fullName evidence="3">Cysteine hydrolase</fullName>
    </submittedName>
</protein>
<dbReference type="RefSeq" id="WP_268261051.1">
    <property type="nucleotide sequence ID" value="NZ_JALQCW010000025.1"/>
</dbReference>
<dbReference type="InterPro" id="IPR000868">
    <property type="entry name" value="Isochorismatase-like_dom"/>
</dbReference>
<evidence type="ECO:0000313" key="5">
    <source>
        <dbReference type="Proteomes" id="UP001155059"/>
    </source>
</evidence>
<evidence type="ECO:0000313" key="4">
    <source>
        <dbReference type="EMBL" id="MCK9812889.1"/>
    </source>
</evidence>
<dbReference type="EMBL" id="JALQCX010000004">
    <property type="protein sequence ID" value="MCK9812889.1"/>
    <property type="molecule type" value="Genomic_DNA"/>
</dbReference>